<sequence>MMAKMDYIKKLEKDLLEYMVKDKEDLQIKGWYFGINSSTSLKIGMKNNELGGPYSCPKAEDSIRGKIYIIWKDNRRSVASLESNTLNNIPRMMVYWRRASYMDEGAPDIYVDSQYPDVKLYDEEVHKMIDEDQDSLYDYLSNYKSQLLEGGLRNITATASASYFDHYIRNSQGLKIENRATSFSTSLYADETYGKSYISRRKLMKDRSQSFINQIASTVLSLRKKGTIEGGPMKILLMPEVTEAFILHYLLRNLQGSSVHNKRSAFLQGDFDEGKKVMAENLNLYLNTIEDYNQGSYISTYEGVAGGEIHLIKDGQLNSPILDLKYANKMNKKATPLPAGQGSLKFYGKKKENYQDTIDGMDKGIIICNLLGMHTQDATSGNYSLTAPNCMILEKGKIVGGCKAVISGNFFEALKDQETAIVELKGSEEPMLLMKSKITVD</sequence>
<evidence type="ECO:0000259" key="1">
    <source>
        <dbReference type="Pfam" id="PF19289"/>
    </source>
</evidence>
<keyword evidence="3" id="KW-1185">Reference proteome</keyword>
<dbReference type="GO" id="GO:0005829">
    <property type="term" value="C:cytosol"/>
    <property type="evidence" value="ECO:0007669"/>
    <property type="project" value="TreeGrafter"/>
</dbReference>
<dbReference type="AlphaFoldDB" id="A0A833M831"/>
<proteinExistence type="predicted"/>
<feature type="domain" description="Metalloprotease TldD/E C-terminal" evidence="1">
    <location>
        <begin position="231"/>
        <end position="419"/>
    </location>
</feature>
<dbReference type="GO" id="GO:0006508">
    <property type="term" value="P:proteolysis"/>
    <property type="evidence" value="ECO:0007669"/>
    <property type="project" value="InterPro"/>
</dbReference>
<accession>A0A833M831</accession>
<dbReference type="InterPro" id="IPR036059">
    <property type="entry name" value="TldD/PmbA_sf"/>
</dbReference>
<dbReference type="SUPFAM" id="SSF111283">
    <property type="entry name" value="Putative modulator of DNA gyrase, PmbA/TldD"/>
    <property type="match status" value="1"/>
</dbReference>
<dbReference type="InterPro" id="IPR045569">
    <property type="entry name" value="Metalloprtase-TldD/E_C"/>
</dbReference>
<dbReference type="PANTHER" id="PTHR43421:SF1">
    <property type="entry name" value="METALLOPROTEASE PMBA"/>
    <property type="match status" value="1"/>
</dbReference>
<dbReference type="InterPro" id="IPR047657">
    <property type="entry name" value="PmbA"/>
</dbReference>
<dbReference type="OrthoDB" id="1948998at2"/>
<dbReference type="Pfam" id="PF19289">
    <property type="entry name" value="PmbA_TldD_3rd"/>
    <property type="match status" value="1"/>
</dbReference>
<name>A0A833M831_9FIRM</name>
<dbReference type="Proteomes" id="UP000465601">
    <property type="component" value="Unassembled WGS sequence"/>
</dbReference>
<gene>
    <name evidence="2" type="ORF">F8153_03485</name>
</gene>
<organism evidence="2 3">
    <name type="scientific">Alkaliphilus serpentinus</name>
    <dbReference type="NCBI Taxonomy" id="1482731"/>
    <lineage>
        <taxon>Bacteria</taxon>
        <taxon>Bacillati</taxon>
        <taxon>Bacillota</taxon>
        <taxon>Clostridia</taxon>
        <taxon>Peptostreptococcales</taxon>
        <taxon>Natronincolaceae</taxon>
        <taxon>Alkaliphilus</taxon>
    </lineage>
</organism>
<evidence type="ECO:0000313" key="2">
    <source>
        <dbReference type="EMBL" id="KAB3531792.1"/>
    </source>
</evidence>
<dbReference type="GO" id="GO:0008237">
    <property type="term" value="F:metallopeptidase activity"/>
    <property type="evidence" value="ECO:0007669"/>
    <property type="project" value="InterPro"/>
</dbReference>
<dbReference type="PANTHER" id="PTHR43421">
    <property type="entry name" value="METALLOPROTEASE PMBA"/>
    <property type="match status" value="1"/>
</dbReference>
<comment type="caution">
    <text evidence="2">The sequence shown here is derived from an EMBL/GenBank/DDBJ whole genome shotgun (WGS) entry which is preliminary data.</text>
</comment>
<protein>
    <recommendedName>
        <fullName evidence="1">Metalloprotease TldD/E C-terminal domain-containing protein</fullName>
    </recommendedName>
</protein>
<reference evidence="2 3" key="1">
    <citation type="submission" date="2019-10" db="EMBL/GenBank/DDBJ databases">
        <title>Alkaliphilus serpentinus sp. nov. and Alkaliphilus pronyensis sp. nov., two novel anaerobic alkaliphilic species isolated from the serpentinized-hosted hydrothermal field of the Prony Bay (New Caledonia).</title>
        <authorList>
            <person name="Postec A."/>
        </authorList>
    </citation>
    <scope>NUCLEOTIDE SEQUENCE [LARGE SCALE GENOMIC DNA]</scope>
    <source>
        <strain evidence="2 3">LacT</strain>
    </source>
</reference>
<dbReference type="EMBL" id="WBZB01000012">
    <property type="protein sequence ID" value="KAB3531792.1"/>
    <property type="molecule type" value="Genomic_DNA"/>
</dbReference>
<evidence type="ECO:0000313" key="3">
    <source>
        <dbReference type="Proteomes" id="UP000465601"/>
    </source>
</evidence>